<dbReference type="PANTHER" id="PTHR39419:SF1">
    <property type="entry name" value="SLL0814 PROTEIN"/>
    <property type="match status" value="1"/>
</dbReference>
<evidence type="ECO:0008006" key="4">
    <source>
        <dbReference type="Google" id="ProtNLM"/>
    </source>
</evidence>
<dbReference type="Proteomes" id="UP000239532">
    <property type="component" value="Unassembled WGS sequence"/>
</dbReference>
<name>A0A2S9WR80_9FLAO</name>
<dbReference type="Pfam" id="PF04240">
    <property type="entry name" value="Caroten_synth"/>
    <property type="match status" value="1"/>
</dbReference>
<reference evidence="2 3" key="1">
    <citation type="submission" date="2016-11" db="EMBL/GenBank/DDBJ databases">
        <title>Trade-off between light-utilization and light-protection in marine flavobacteria.</title>
        <authorList>
            <person name="Kumagai Y."/>
        </authorList>
    </citation>
    <scope>NUCLEOTIDE SEQUENCE [LARGE SCALE GENOMIC DNA]</scope>
    <source>
        <strain evidence="2 3">JCM 17109</strain>
    </source>
</reference>
<keyword evidence="3" id="KW-1185">Reference proteome</keyword>
<sequence>MKNAAIIFLWVIHVSALIGIALGYETFFLGKSPFTMLYITALLAVFFPIMDLKTLGLFALCFVVGMTTEWIGVHTGWLFGEYSYGDNFGPKLDGIPFLIGINWAVLTFVTHAIASKQTSSPWAISFIGATLMVILDFFLEQICDYAGFWSFTGGAGWYNYLCWFIIAFILQYIATLFKLKGDFKTSLHIYIVQLIFASILWIIISTI</sequence>
<evidence type="ECO:0000313" key="2">
    <source>
        <dbReference type="EMBL" id="PRP65796.1"/>
    </source>
</evidence>
<evidence type="ECO:0000256" key="1">
    <source>
        <dbReference type="SAM" id="Phobius"/>
    </source>
</evidence>
<accession>A0A2S9WR80</accession>
<keyword evidence="1" id="KW-1133">Transmembrane helix</keyword>
<keyword evidence="1" id="KW-0812">Transmembrane</keyword>
<dbReference type="PANTHER" id="PTHR39419">
    <property type="entry name" value="SLL0814 PROTEIN"/>
    <property type="match status" value="1"/>
</dbReference>
<proteinExistence type="predicted"/>
<feature type="transmembrane region" description="Helical" evidence="1">
    <location>
        <begin position="57"/>
        <end position="79"/>
    </location>
</feature>
<protein>
    <recommendedName>
        <fullName evidence="4">Carotenoid biosynthesis protein</fullName>
    </recommendedName>
</protein>
<dbReference type="OrthoDB" id="9811293at2"/>
<organism evidence="2 3">
    <name type="scientific">Nonlabens agnitus</name>
    <dbReference type="NCBI Taxonomy" id="870484"/>
    <lineage>
        <taxon>Bacteria</taxon>
        <taxon>Pseudomonadati</taxon>
        <taxon>Bacteroidota</taxon>
        <taxon>Flavobacteriia</taxon>
        <taxon>Flavobacteriales</taxon>
        <taxon>Flavobacteriaceae</taxon>
        <taxon>Nonlabens</taxon>
    </lineage>
</organism>
<dbReference type="RefSeq" id="WP_105981666.1">
    <property type="nucleotide sequence ID" value="NZ_MQUC01000003.1"/>
</dbReference>
<dbReference type="AlphaFoldDB" id="A0A2S9WR80"/>
<evidence type="ECO:0000313" key="3">
    <source>
        <dbReference type="Proteomes" id="UP000239532"/>
    </source>
</evidence>
<dbReference type="InterPro" id="IPR007354">
    <property type="entry name" value="CruF-like"/>
</dbReference>
<comment type="caution">
    <text evidence="2">The sequence shown here is derived from an EMBL/GenBank/DDBJ whole genome shotgun (WGS) entry which is preliminary data.</text>
</comment>
<feature type="transmembrane region" description="Helical" evidence="1">
    <location>
        <begin position="94"/>
        <end position="114"/>
    </location>
</feature>
<feature type="transmembrane region" description="Helical" evidence="1">
    <location>
        <begin position="126"/>
        <end position="151"/>
    </location>
</feature>
<feature type="transmembrane region" description="Helical" evidence="1">
    <location>
        <begin position="157"/>
        <end position="175"/>
    </location>
</feature>
<keyword evidence="1" id="KW-0472">Membrane</keyword>
<dbReference type="EMBL" id="MQUC01000003">
    <property type="protein sequence ID" value="PRP65796.1"/>
    <property type="molecule type" value="Genomic_DNA"/>
</dbReference>
<feature type="transmembrane region" description="Helical" evidence="1">
    <location>
        <begin position="187"/>
        <end position="204"/>
    </location>
</feature>
<gene>
    <name evidence="2" type="ORF">BST86_01165</name>
</gene>
<feature type="transmembrane region" description="Helical" evidence="1">
    <location>
        <begin position="33"/>
        <end position="50"/>
    </location>
</feature>